<dbReference type="EMBL" id="HACG01028148">
    <property type="protein sequence ID" value="CEK75013.1"/>
    <property type="molecule type" value="Transcribed_RNA"/>
</dbReference>
<organism evidence="1">
    <name type="scientific">Arion vulgaris</name>
    <dbReference type="NCBI Taxonomy" id="1028688"/>
    <lineage>
        <taxon>Eukaryota</taxon>
        <taxon>Metazoa</taxon>
        <taxon>Spiralia</taxon>
        <taxon>Lophotrochozoa</taxon>
        <taxon>Mollusca</taxon>
        <taxon>Gastropoda</taxon>
        <taxon>Heterobranchia</taxon>
        <taxon>Euthyneura</taxon>
        <taxon>Panpulmonata</taxon>
        <taxon>Eupulmonata</taxon>
        <taxon>Stylommatophora</taxon>
        <taxon>Helicina</taxon>
        <taxon>Arionoidea</taxon>
        <taxon>Arionidae</taxon>
        <taxon>Arion</taxon>
    </lineage>
</organism>
<accession>A0A0B7A2K2</accession>
<dbReference type="AlphaFoldDB" id="A0A0B7A2K2"/>
<sequence>MLFGSPHDCVQARTVSNIFVSHCWVILESRGGVLCSIWAKDNLSTNSSETSLSDSTQISE</sequence>
<proteinExistence type="predicted"/>
<gene>
    <name evidence="1" type="primary">ORF93585</name>
</gene>
<feature type="non-terminal residue" evidence="1">
    <location>
        <position position="60"/>
    </location>
</feature>
<reference evidence="1" key="1">
    <citation type="submission" date="2014-12" db="EMBL/GenBank/DDBJ databases">
        <title>Insight into the proteome of Arion vulgaris.</title>
        <authorList>
            <person name="Aradska J."/>
            <person name="Bulat T."/>
            <person name="Smidak R."/>
            <person name="Sarate P."/>
            <person name="Gangsoo J."/>
            <person name="Sialana F."/>
            <person name="Bilban M."/>
            <person name="Lubec G."/>
        </authorList>
    </citation>
    <scope>NUCLEOTIDE SEQUENCE</scope>
    <source>
        <tissue evidence="1">Skin</tissue>
    </source>
</reference>
<evidence type="ECO:0000313" key="1">
    <source>
        <dbReference type="EMBL" id="CEK75013.1"/>
    </source>
</evidence>
<name>A0A0B7A2K2_9EUPU</name>
<protein>
    <submittedName>
        <fullName evidence="1">Uncharacterized protein</fullName>
    </submittedName>
</protein>